<proteinExistence type="inferred from homology"/>
<comment type="caution">
    <text evidence="3">The sequence shown here is derived from an EMBL/GenBank/DDBJ whole genome shotgun (WGS) entry which is preliminary data.</text>
</comment>
<dbReference type="OrthoDB" id="5852896at2759"/>
<dbReference type="GO" id="GO:0005829">
    <property type="term" value="C:cytosol"/>
    <property type="evidence" value="ECO:0007669"/>
    <property type="project" value="TreeGrafter"/>
</dbReference>
<dbReference type="GO" id="GO:0005634">
    <property type="term" value="C:nucleus"/>
    <property type="evidence" value="ECO:0007669"/>
    <property type="project" value="TreeGrafter"/>
</dbReference>
<feature type="compositionally biased region" description="Basic residues" evidence="2">
    <location>
        <begin position="592"/>
        <end position="607"/>
    </location>
</feature>
<feature type="compositionally biased region" description="Basic and acidic residues" evidence="2">
    <location>
        <begin position="608"/>
        <end position="628"/>
    </location>
</feature>
<dbReference type="GO" id="GO:0000056">
    <property type="term" value="P:ribosomal small subunit export from nucleus"/>
    <property type="evidence" value="ECO:0007669"/>
    <property type="project" value="TreeGrafter"/>
</dbReference>
<reference evidence="3 4" key="1">
    <citation type="journal article" name="Sci. Rep.">
        <title>Genome-scale phylogenetic analyses confirm Olpidium as the closest living zoosporic fungus to the non-flagellated, terrestrial fungi.</title>
        <authorList>
            <person name="Chang Y."/>
            <person name="Rochon D."/>
            <person name="Sekimoto S."/>
            <person name="Wang Y."/>
            <person name="Chovatia M."/>
            <person name="Sandor L."/>
            <person name="Salamov A."/>
            <person name="Grigoriev I.V."/>
            <person name="Stajich J.E."/>
            <person name="Spatafora J.W."/>
        </authorList>
    </citation>
    <scope>NUCLEOTIDE SEQUENCE [LARGE SCALE GENOMIC DNA]</scope>
    <source>
        <strain evidence="3">S191</strain>
    </source>
</reference>
<dbReference type="PANTHER" id="PTHR21531">
    <property type="entry name" value="LOW-TEMPERATURE VIABILITY PROTEIN LTV1-RELATED"/>
    <property type="match status" value="1"/>
</dbReference>
<keyword evidence="4" id="KW-1185">Reference proteome</keyword>
<evidence type="ECO:0000313" key="4">
    <source>
        <dbReference type="Proteomes" id="UP000673691"/>
    </source>
</evidence>
<feature type="compositionally biased region" description="Acidic residues" evidence="2">
    <location>
        <begin position="64"/>
        <end position="74"/>
    </location>
</feature>
<evidence type="ECO:0000256" key="1">
    <source>
        <dbReference type="ARBA" id="ARBA00009078"/>
    </source>
</evidence>
<organism evidence="3 4">
    <name type="scientific">Olpidium bornovanus</name>
    <dbReference type="NCBI Taxonomy" id="278681"/>
    <lineage>
        <taxon>Eukaryota</taxon>
        <taxon>Fungi</taxon>
        <taxon>Fungi incertae sedis</taxon>
        <taxon>Olpidiomycota</taxon>
        <taxon>Olpidiomycotina</taxon>
        <taxon>Olpidiomycetes</taxon>
        <taxon>Olpidiales</taxon>
        <taxon>Olpidiaceae</taxon>
        <taxon>Olpidium</taxon>
    </lineage>
</organism>
<dbReference type="Pfam" id="PF04180">
    <property type="entry name" value="LTV"/>
    <property type="match status" value="2"/>
</dbReference>
<dbReference type="GO" id="GO:0030688">
    <property type="term" value="C:preribosome, small subunit precursor"/>
    <property type="evidence" value="ECO:0007669"/>
    <property type="project" value="TreeGrafter"/>
</dbReference>
<dbReference type="PANTHER" id="PTHR21531:SF0">
    <property type="entry name" value="PROTEIN LTV1 HOMOLOG"/>
    <property type="match status" value="1"/>
</dbReference>
<accession>A0A8H7ZM88</accession>
<sequence length="639" mass="70951">MGKKPFIDRKTATTFHLVHRSQRDPLLVTDAENASSRVFAEVRRGNAAGGRKARLRRPDGVCERDDDADDDDDDLGRHVSKGAAPPRAKNPNAGEAALYGVYFNDTEYDYTQHLKPTGLDRTAVLLEAPAGVAKEKQGLQGLKFADESVGEVFEGKKVTFQLPGEVLPSAYELEVGLLNREAIPEGERYSARSALLFYFFPPLVPVERASAGRAVPAAVTRSRLDPWAVIFVRYTQQELRGLQPDMDPALREALVALDDDEYVVKEDELGDGYFAAIAAEGGVSSGEEEYAEEEEDDEVDDLGGWRELQRFKKMAASARTWSDDEDNASQVDAKSTGTMLSMSSSAMFRNEKLQLLDERFDRVEEMYNDSDSEDDEDKENFESAGADPENLDDILDEFLDKFDVVGRKMVAKPEGASAAENVDAVRRQLGGARLDEHGENDDSDSEEARLARDEEIMAMLSKPKRPDWDCQSVLCECAASLSHPVPSDRIDGFLHAHLGETPCSHTPLPWPAATYSNLENHPAMIRDRNAPRIRIGRNGMPRVEQLSPQVIPEEEEAEEDAGRETFSADGDTAPENKGAARRKDESAEERRARKLTVKAERRGRRTEKKAAKEAFRSEAKREERRAEQKSAAAACVRLG</sequence>
<gene>
    <name evidence="3" type="ORF">BJ554DRAFT_4682</name>
</gene>
<name>A0A8H7ZM88_9FUNG</name>
<feature type="region of interest" description="Disordered" evidence="2">
    <location>
        <begin position="42"/>
        <end position="92"/>
    </location>
</feature>
<feature type="compositionally biased region" description="Low complexity" evidence="2">
    <location>
        <begin position="629"/>
        <end position="639"/>
    </location>
</feature>
<feature type="region of interest" description="Disordered" evidence="2">
    <location>
        <begin position="367"/>
        <end position="390"/>
    </location>
</feature>
<dbReference type="InterPro" id="IPR007307">
    <property type="entry name" value="Ltv1"/>
</dbReference>
<protein>
    <submittedName>
        <fullName evidence="3">Low temperature viability protein-domain-containing protein</fullName>
    </submittedName>
</protein>
<feature type="region of interest" description="Disordered" evidence="2">
    <location>
        <begin position="538"/>
        <end position="639"/>
    </location>
</feature>
<feature type="compositionally biased region" description="Basic and acidic residues" evidence="2">
    <location>
        <begin position="581"/>
        <end position="591"/>
    </location>
</feature>
<feature type="compositionally biased region" description="Acidic residues" evidence="2">
    <location>
        <begin position="552"/>
        <end position="561"/>
    </location>
</feature>
<dbReference type="AlphaFoldDB" id="A0A8H7ZM88"/>
<dbReference type="Proteomes" id="UP000673691">
    <property type="component" value="Unassembled WGS sequence"/>
</dbReference>
<dbReference type="GO" id="GO:0042274">
    <property type="term" value="P:ribosomal small subunit biogenesis"/>
    <property type="evidence" value="ECO:0007669"/>
    <property type="project" value="InterPro"/>
</dbReference>
<evidence type="ECO:0000313" key="3">
    <source>
        <dbReference type="EMBL" id="KAG5455785.1"/>
    </source>
</evidence>
<feature type="compositionally biased region" description="Acidic residues" evidence="2">
    <location>
        <begin position="367"/>
        <end position="379"/>
    </location>
</feature>
<evidence type="ECO:0000256" key="2">
    <source>
        <dbReference type="SAM" id="MobiDB-lite"/>
    </source>
</evidence>
<comment type="similarity">
    <text evidence="1">Belongs to the LTV1 family.</text>
</comment>
<dbReference type="EMBL" id="JAEFCI010012803">
    <property type="protein sequence ID" value="KAG5455785.1"/>
    <property type="molecule type" value="Genomic_DNA"/>
</dbReference>